<comment type="similarity">
    <text evidence="7">Belongs to the binding-protein-dependent transport system permease family.</text>
</comment>
<feature type="transmembrane region" description="Helical" evidence="7">
    <location>
        <begin position="104"/>
        <end position="125"/>
    </location>
</feature>
<dbReference type="PROSITE" id="PS50928">
    <property type="entry name" value="ABC_TM1"/>
    <property type="match status" value="1"/>
</dbReference>
<dbReference type="CDD" id="cd06261">
    <property type="entry name" value="TM_PBP2"/>
    <property type="match status" value="1"/>
</dbReference>
<evidence type="ECO:0000259" key="8">
    <source>
        <dbReference type="PROSITE" id="PS50928"/>
    </source>
</evidence>
<dbReference type="SUPFAM" id="SSF161098">
    <property type="entry name" value="MetI-like"/>
    <property type="match status" value="1"/>
</dbReference>
<dbReference type="PANTHER" id="PTHR43744:SF8">
    <property type="entry name" value="SN-GLYCEROL-3-PHOSPHATE TRANSPORT SYSTEM PERMEASE PROTEIN UGPE"/>
    <property type="match status" value="1"/>
</dbReference>
<evidence type="ECO:0000256" key="7">
    <source>
        <dbReference type="RuleBase" id="RU363032"/>
    </source>
</evidence>
<keyword evidence="4 7" id="KW-0812">Transmembrane</keyword>
<keyword evidence="2 7" id="KW-0813">Transport</keyword>
<keyword evidence="6 7" id="KW-0472">Membrane</keyword>
<evidence type="ECO:0000256" key="6">
    <source>
        <dbReference type="ARBA" id="ARBA00023136"/>
    </source>
</evidence>
<protein>
    <submittedName>
        <fullName evidence="9">Carbohydrate ABC transporter permease</fullName>
    </submittedName>
</protein>
<keyword evidence="3" id="KW-1003">Cell membrane</keyword>
<dbReference type="InterPro" id="IPR035906">
    <property type="entry name" value="MetI-like_sf"/>
</dbReference>
<feature type="domain" description="ABC transmembrane type-1" evidence="8">
    <location>
        <begin position="69"/>
        <end position="260"/>
    </location>
</feature>
<dbReference type="Gene3D" id="1.10.3720.10">
    <property type="entry name" value="MetI-like"/>
    <property type="match status" value="1"/>
</dbReference>
<feature type="transmembrane region" description="Helical" evidence="7">
    <location>
        <begin position="7"/>
        <end position="27"/>
    </location>
</feature>
<comment type="subcellular location">
    <subcellularLocation>
        <location evidence="1 7">Cell membrane</location>
        <topology evidence="1 7">Multi-pass membrane protein</topology>
    </subcellularLocation>
</comment>
<organism evidence="9 10">
    <name type="scientific">Diplocloster modestus</name>
    <dbReference type="NCBI Taxonomy" id="2850322"/>
    <lineage>
        <taxon>Bacteria</taxon>
        <taxon>Bacillati</taxon>
        <taxon>Bacillota</taxon>
        <taxon>Clostridia</taxon>
        <taxon>Lachnospirales</taxon>
        <taxon>Lachnospiraceae</taxon>
        <taxon>Diplocloster</taxon>
    </lineage>
</organism>
<comment type="caution">
    <text evidence="9">The sequence shown here is derived from an EMBL/GenBank/DDBJ whole genome shotgun (WGS) entry which is preliminary data.</text>
</comment>
<dbReference type="InterPro" id="IPR000515">
    <property type="entry name" value="MetI-like"/>
</dbReference>
<evidence type="ECO:0000256" key="1">
    <source>
        <dbReference type="ARBA" id="ARBA00004651"/>
    </source>
</evidence>
<dbReference type="Proteomes" id="UP001314681">
    <property type="component" value="Unassembled WGS sequence"/>
</dbReference>
<keyword evidence="10" id="KW-1185">Reference proteome</keyword>
<proteinExistence type="inferred from homology"/>
<dbReference type="RefSeq" id="WP_158353268.1">
    <property type="nucleotide sequence ID" value="NZ_JAHQCX010000016.1"/>
</dbReference>
<sequence>MKKGKIGSVILFLVMLLAVLVFLYPLFVVVMNSFKPLGDIIARPLEIPGILHLENYINAWKTVEIPRVMWNTALVTVLSVTGIVLLSAMSAYWSERHPTVYSRIFSRLLVLSMLIPFASLMIPLVQVMRVFRLNNSLSGAIVTYWGIGLAFAFFMTQGAVKSLPYELEEAARVDGCGPVRVFWQIILPLLQPTMVTIFVMDIFWIWNDFIVPLILLDSSQLSTIQLAIKKLFSQYSSQWDLALPALVISIVPILVVFVLLQKKIVGGILAGAVKG</sequence>
<keyword evidence="5 7" id="KW-1133">Transmembrane helix</keyword>
<feature type="transmembrane region" description="Helical" evidence="7">
    <location>
        <begin position="241"/>
        <end position="260"/>
    </location>
</feature>
<dbReference type="PANTHER" id="PTHR43744">
    <property type="entry name" value="ABC TRANSPORTER PERMEASE PROTEIN MG189-RELATED-RELATED"/>
    <property type="match status" value="1"/>
</dbReference>
<dbReference type="EMBL" id="JAHQCX010000016">
    <property type="protein sequence ID" value="MBU9728128.1"/>
    <property type="molecule type" value="Genomic_DNA"/>
</dbReference>
<reference evidence="9 10" key="1">
    <citation type="submission" date="2021-06" db="EMBL/GenBank/DDBJ databases">
        <title>Description of novel taxa of the family Lachnospiraceae.</title>
        <authorList>
            <person name="Chaplin A.V."/>
            <person name="Sokolova S.R."/>
            <person name="Pikina A.P."/>
            <person name="Korzhanova M."/>
            <person name="Belova V."/>
            <person name="Korostin D."/>
            <person name="Efimov B.A."/>
        </authorList>
    </citation>
    <scope>NUCLEOTIDE SEQUENCE [LARGE SCALE GENOMIC DNA]</scope>
    <source>
        <strain evidence="9 10">ASD4241</strain>
    </source>
</reference>
<feature type="transmembrane region" description="Helical" evidence="7">
    <location>
        <begin position="181"/>
        <end position="206"/>
    </location>
</feature>
<evidence type="ECO:0000256" key="4">
    <source>
        <dbReference type="ARBA" id="ARBA00022692"/>
    </source>
</evidence>
<evidence type="ECO:0000313" key="10">
    <source>
        <dbReference type="Proteomes" id="UP001314681"/>
    </source>
</evidence>
<evidence type="ECO:0000256" key="3">
    <source>
        <dbReference type="ARBA" id="ARBA00022475"/>
    </source>
</evidence>
<dbReference type="Pfam" id="PF00528">
    <property type="entry name" value="BPD_transp_1"/>
    <property type="match status" value="1"/>
</dbReference>
<accession>A0ABS6KCB0</accession>
<name>A0ABS6KCB0_9FIRM</name>
<gene>
    <name evidence="9" type="ORF">KTH90_19140</name>
</gene>
<evidence type="ECO:0000256" key="2">
    <source>
        <dbReference type="ARBA" id="ARBA00022448"/>
    </source>
</evidence>
<evidence type="ECO:0000313" key="9">
    <source>
        <dbReference type="EMBL" id="MBU9728128.1"/>
    </source>
</evidence>
<feature type="transmembrane region" description="Helical" evidence="7">
    <location>
        <begin position="137"/>
        <end position="160"/>
    </location>
</feature>
<evidence type="ECO:0000256" key="5">
    <source>
        <dbReference type="ARBA" id="ARBA00022989"/>
    </source>
</evidence>
<feature type="transmembrane region" description="Helical" evidence="7">
    <location>
        <begin position="68"/>
        <end position="92"/>
    </location>
</feature>